<sequence>MGAREALYAHLASGATTVCRAWEIARKDGVWFGFTDHDRDLVFGGKVYKANSGLTARALQQTTGLSVDNTEAMGALSDLAVSEADILAGRFDGAGLIGWQVNWANPEDRALTFRGTIGEIARAGGAFQAELRGLTEVLNQPQGRAFQRSCAAVLGDAGCKFNLLQQGFTQTVVVVEVTQNRAFRFVGLPGVAPRWFDSGRLTVISGAAVGLVGVIKADRDVQGQREVEVWQQIPAAVVVGDTLRLEAGCDKRAETCRLKFANFANFRGFPDIPGEDWLASYPVSSQVNRGGSLVR</sequence>
<proteinExistence type="predicted"/>
<dbReference type="InterPro" id="IPR018964">
    <property type="entry name" value="Phage_phiJL001_Gp84_C"/>
</dbReference>
<dbReference type="Pfam" id="PF09356">
    <property type="entry name" value="Phage_BR0599"/>
    <property type="match status" value="1"/>
</dbReference>
<name>A0A1H8D8Z3_9RHOB</name>
<evidence type="ECO:0000259" key="1">
    <source>
        <dbReference type="Pfam" id="PF09356"/>
    </source>
</evidence>
<organism evidence="2 3">
    <name type="scientific">Pseudorhodobacter antarcticus</name>
    <dbReference type="NCBI Taxonomy" id="1077947"/>
    <lineage>
        <taxon>Bacteria</taxon>
        <taxon>Pseudomonadati</taxon>
        <taxon>Pseudomonadota</taxon>
        <taxon>Alphaproteobacteria</taxon>
        <taxon>Rhodobacterales</taxon>
        <taxon>Paracoccaceae</taxon>
        <taxon>Pseudorhodobacter</taxon>
    </lineage>
</organism>
<dbReference type="STRING" id="1077947.SAMN05216227_1006130"/>
<reference evidence="2 3" key="1">
    <citation type="submission" date="2016-10" db="EMBL/GenBank/DDBJ databases">
        <authorList>
            <person name="de Groot N.N."/>
        </authorList>
    </citation>
    <scope>NUCLEOTIDE SEQUENCE [LARGE SCALE GENOMIC DNA]</scope>
    <source>
        <strain evidence="2 3">CGMCC 1.10836</strain>
    </source>
</reference>
<dbReference type="InterPro" id="IPR011928">
    <property type="entry name" value="Phage_phiJL001_Gp84"/>
</dbReference>
<feature type="domain" description="Bacteriophage phiJL001 Gp84 C-terminal" evidence="1">
    <location>
        <begin position="194"/>
        <end position="276"/>
    </location>
</feature>
<evidence type="ECO:0000313" key="2">
    <source>
        <dbReference type="EMBL" id="SEN03831.1"/>
    </source>
</evidence>
<dbReference type="EMBL" id="FOCO01000006">
    <property type="protein sequence ID" value="SEN03831.1"/>
    <property type="molecule type" value="Genomic_DNA"/>
</dbReference>
<accession>A0A1H8D8Z3</accession>
<dbReference type="AlphaFoldDB" id="A0A1H8D8Z3"/>
<protein>
    <recommendedName>
        <fullName evidence="1">Bacteriophage phiJL001 Gp84 C-terminal domain-containing protein</fullName>
    </recommendedName>
</protein>
<dbReference type="Proteomes" id="UP000183002">
    <property type="component" value="Unassembled WGS sequence"/>
</dbReference>
<evidence type="ECO:0000313" key="3">
    <source>
        <dbReference type="Proteomes" id="UP000183002"/>
    </source>
</evidence>
<keyword evidence="3" id="KW-1185">Reference proteome</keyword>
<dbReference type="RefSeq" id="WP_050521015.1">
    <property type="nucleotide sequence ID" value="NZ_FOCO01000006.1"/>
</dbReference>
<dbReference type="NCBIfam" id="TIGR02218">
    <property type="entry name" value="phg_TIGR02218"/>
    <property type="match status" value="1"/>
</dbReference>
<dbReference type="OrthoDB" id="1633386at2"/>
<gene>
    <name evidence="2" type="ORF">SAMN05216227_1006130</name>
</gene>
<dbReference type="Pfam" id="PF09931">
    <property type="entry name" value="Phage_phiJL001_Gp84_N"/>
    <property type="match status" value="1"/>
</dbReference>